<dbReference type="SUPFAM" id="SSF47095">
    <property type="entry name" value="HMG-box"/>
    <property type="match status" value="2"/>
</dbReference>
<dbReference type="InterPro" id="IPR036910">
    <property type="entry name" value="HMG_box_dom_sf"/>
</dbReference>
<feature type="region of interest" description="Disordered" evidence="1">
    <location>
        <begin position="277"/>
        <end position="335"/>
    </location>
</feature>
<proteinExistence type="predicted"/>
<dbReference type="GeneID" id="80517948"/>
<evidence type="ECO:0000256" key="1">
    <source>
        <dbReference type="SAM" id="MobiDB-lite"/>
    </source>
</evidence>
<reference evidence="2" key="2">
    <citation type="journal article" date="2018" name="Nat. Commun.">
        <title>Tailed giant Tupanvirus possesses the most complete translational apparatus of the known virosphere.</title>
        <authorList>
            <person name="Abrahao J."/>
            <person name="Silva L."/>
            <person name="Silva L.S."/>
            <person name="Khalil J.Y.B."/>
            <person name="Rodrigues R."/>
            <person name="Arantes T."/>
            <person name="Assis F."/>
            <person name="Boratto P."/>
            <person name="Andrade M."/>
            <person name="Kroon E.G."/>
            <person name="Ribeiro B."/>
            <person name="Bergier I."/>
            <person name="Seligmann H."/>
            <person name="Ghigo E."/>
            <person name="Colson P."/>
            <person name="Levasseur A."/>
            <person name="Kroemer G."/>
            <person name="Raoult D."/>
            <person name="La Scola B."/>
        </authorList>
    </citation>
    <scope>NUCLEOTIDE SEQUENCE [LARGE SCALE GENOMIC DNA]</scope>
    <source>
        <strain evidence="2">Deep ocean</strain>
    </source>
</reference>
<dbReference type="EMBL" id="MF405918">
    <property type="protein sequence ID" value="QKU34619.1"/>
    <property type="molecule type" value="Genomic_DNA"/>
</dbReference>
<organism evidence="2">
    <name type="scientific">Tupanvirus deep ocean</name>
    <dbReference type="NCBI Taxonomy" id="2126984"/>
    <lineage>
        <taxon>Viruses</taxon>
        <taxon>Varidnaviria</taxon>
        <taxon>Bamfordvirae</taxon>
        <taxon>Nucleocytoviricota</taxon>
        <taxon>Megaviricetes</taxon>
        <taxon>Imitervirales</taxon>
        <taxon>Mimiviridae</taxon>
        <taxon>Megamimivirinae</taxon>
        <taxon>Tupanvirus</taxon>
        <taxon>Tupanvirus altamarinense</taxon>
    </lineage>
</organism>
<dbReference type="KEGG" id="vg:80517948"/>
<evidence type="ECO:0000313" key="2">
    <source>
        <dbReference type="EMBL" id="QKU34619.1"/>
    </source>
</evidence>
<feature type="compositionally biased region" description="Acidic residues" evidence="1">
    <location>
        <begin position="297"/>
        <end position="321"/>
    </location>
</feature>
<accession>A0A6N1NHU9</accession>
<feature type="compositionally biased region" description="Low complexity" evidence="1">
    <location>
        <begin position="213"/>
        <end position="224"/>
    </location>
</feature>
<protein>
    <submittedName>
        <fullName evidence="2">Uncharacterized protein</fullName>
    </submittedName>
</protein>
<dbReference type="InterPro" id="IPR006780">
    <property type="entry name" value="YABBY"/>
</dbReference>
<dbReference type="CDD" id="cd00084">
    <property type="entry name" value="HMG-box_SF"/>
    <property type="match status" value="1"/>
</dbReference>
<dbReference type="Gene3D" id="1.10.30.10">
    <property type="entry name" value="High mobility group box domain"/>
    <property type="match status" value="1"/>
</dbReference>
<dbReference type="RefSeq" id="YP_010781257.1">
    <property type="nucleotide sequence ID" value="NC_075038.1"/>
</dbReference>
<feature type="compositionally biased region" description="Polar residues" evidence="1">
    <location>
        <begin position="281"/>
        <end position="293"/>
    </location>
</feature>
<feature type="compositionally biased region" description="Basic residues" evidence="1">
    <location>
        <begin position="118"/>
        <end position="132"/>
    </location>
</feature>
<name>A0A6N1NHU9_9VIRU</name>
<dbReference type="PANTHER" id="PTHR31675">
    <property type="entry name" value="PROTEIN YABBY 6-RELATED"/>
    <property type="match status" value="1"/>
</dbReference>
<reference evidence="2" key="1">
    <citation type="submission" date="2017-06" db="EMBL/GenBank/DDBJ databases">
        <authorList>
            <person name="Assis F.L."/>
            <person name="Abrahao J.S."/>
            <person name="Silva L."/>
            <person name="Khalil J.B."/>
            <person name="Rodrigues R."/>
            <person name="Silva L.S."/>
            <person name="Boratto P."/>
            <person name="Andrade M."/>
            <person name="Kroon E.G."/>
            <person name="Ribeiro B."/>
            <person name="Bergier I."/>
            <person name="Seligmann H."/>
            <person name="Ghigo E."/>
            <person name="Colson P."/>
            <person name="Levasseur A."/>
            <person name="Raoult D."/>
            <person name="Scola B.L."/>
        </authorList>
    </citation>
    <scope>NUCLEOTIDE SEQUENCE</scope>
    <source>
        <strain evidence="2">Deep ocean</strain>
    </source>
</reference>
<sequence>MSNMNISNFGFNDIKMLNPDDPNILEQCHLEPLPELKTSFANADEMKAEYEKYKKLYISHLVMAAVIDYRREKLFSALQNSCIACEEESDDEPKKKPSPKKPLSDSDEEESDDEPKKKPSPKKKSSPKKSSPKKPLSDSDDEKTKTTHSTQYQSFMMEKLKDLRKKHPNLQNKEYMLMAAKEWAAHKKKHGITPSSMVRKTQHQKPSDDSDDSNNSSSESSSDSSSEEEVKSYSIRPMSAYQKFISEELQRQRKINPGLPNKEYMKLAAEAWNAHKKENGIKTSSTIQQSNIKSEPEDSDSSSTESDDDSSSSSSESEEEYVPPKNRPTKQPTAYQKFISTELKKQRELNPGLQNKEYMLRAVKAWDEYKKTL</sequence>
<feature type="region of interest" description="Disordered" evidence="1">
    <location>
        <begin position="85"/>
        <end position="168"/>
    </location>
</feature>
<feature type="region of interest" description="Disordered" evidence="1">
    <location>
        <begin position="184"/>
        <end position="237"/>
    </location>
</feature>